<dbReference type="CDD" id="cd08704">
    <property type="entry name" value="Met_tRNA_FMT_C"/>
    <property type="match status" value="1"/>
</dbReference>
<dbReference type="PROSITE" id="PS00373">
    <property type="entry name" value="GART"/>
    <property type="match status" value="1"/>
</dbReference>
<dbReference type="InterPro" id="IPR041711">
    <property type="entry name" value="Met-tRNA-FMT_N"/>
</dbReference>
<organism evidence="8 9">
    <name type="scientific">Paenibacillus contaminans</name>
    <dbReference type="NCBI Taxonomy" id="450362"/>
    <lineage>
        <taxon>Bacteria</taxon>
        <taxon>Bacillati</taxon>
        <taxon>Bacillota</taxon>
        <taxon>Bacilli</taxon>
        <taxon>Bacillales</taxon>
        <taxon>Paenibacillaceae</taxon>
        <taxon>Paenibacillus</taxon>
    </lineage>
</organism>
<feature type="domain" description="Formyl transferase C-terminal" evidence="7">
    <location>
        <begin position="203"/>
        <end position="306"/>
    </location>
</feature>
<feature type="binding site" evidence="5">
    <location>
        <begin position="109"/>
        <end position="112"/>
    </location>
    <ligand>
        <name>(6S)-5,6,7,8-tetrahydrofolate</name>
        <dbReference type="ChEBI" id="CHEBI:57453"/>
    </ligand>
</feature>
<dbReference type="InterPro" id="IPR002376">
    <property type="entry name" value="Formyl_transf_N"/>
</dbReference>
<dbReference type="InterPro" id="IPR005794">
    <property type="entry name" value="Fmt"/>
</dbReference>
<dbReference type="NCBIfam" id="TIGR00460">
    <property type="entry name" value="fmt"/>
    <property type="match status" value="1"/>
</dbReference>
<dbReference type="EMBL" id="QMFB01000010">
    <property type="protein sequence ID" value="RAV20028.1"/>
    <property type="molecule type" value="Genomic_DNA"/>
</dbReference>
<dbReference type="InterPro" id="IPR036477">
    <property type="entry name" value="Formyl_transf_N_sf"/>
</dbReference>
<comment type="caution">
    <text evidence="8">The sequence shown here is derived from an EMBL/GenBank/DDBJ whole genome shotgun (WGS) entry which is preliminary data.</text>
</comment>
<accession>A0A329MKC7</accession>
<gene>
    <name evidence="5" type="primary">fmt</name>
    <name evidence="8" type="ORF">DQG23_18690</name>
</gene>
<dbReference type="InterPro" id="IPR044135">
    <property type="entry name" value="Met-tRNA-FMT_C"/>
</dbReference>
<dbReference type="SUPFAM" id="SSF53328">
    <property type="entry name" value="Formyltransferase"/>
    <property type="match status" value="1"/>
</dbReference>
<dbReference type="AlphaFoldDB" id="A0A329MKC7"/>
<reference evidence="8 9" key="1">
    <citation type="journal article" date="2009" name="Int. J. Syst. Evol. Microbiol.">
        <title>Paenibacillus contaminans sp. nov., isolated from a contaminated laboratory plate.</title>
        <authorList>
            <person name="Chou J.H."/>
            <person name="Lee J.H."/>
            <person name="Lin M.C."/>
            <person name="Chang P.S."/>
            <person name="Arun A.B."/>
            <person name="Young C.C."/>
            <person name="Chen W.M."/>
        </authorList>
    </citation>
    <scope>NUCLEOTIDE SEQUENCE [LARGE SCALE GENOMIC DNA]</scope>
    <source>
        <strain evidence="8 9">CKOBP-6</strain>
    </source>
</reference>
<evidence type="ECO:0000259" key="6">
    <source>
        <dbReference type="Pfam" id="PF00551"/>
    </source>
</evidence>
<dbReference type="Pfam" id="PF02911">
    <property type="entry name" value="Formyl_trans_C"/>
    <property type="match status" value="1"/>
</dbReference>
<keyword evidence="3 5" id="KW-0808">Transferase</keyword>
<keyword evidence="9" id="KW-1185">Reference proteome</keyword>
<dbReference type="FunFam" id="3.40.50.170:FF:000004">
    <property type="entry name" value="Methionyl-tRNA formyltransferase"/>
    <property type="match status" value="1"/>
</dbReference>
<dbReference type="Proteomes" id="UP000250369">
    <property type="component" value="Unassembled WGS sequence"/>
</dbReference>
<evidence type="ECO:0000313" key="9">
    <source>
        <dbReference type="Proteomes" id="UP000250369"/>
    </source>
</evidence>
<dbReference type="HAMAP" id="MF_00182">
    <property type="entry name" value="Formyl_trans"/>
    <property type="match status" value="1"/>
</dbReference>
<dbReference type="Pfam" id="PF00551">
    <property type="entry name" value="Formyl_trans_N"/>
    <property type="match status" value="1"/>
</dbReference>
<dbReference type="InterPro" id="IPR005793">
    <property type="entry name" value="Formyl_trans_C"/>
</dbReference>
<evidence type="ECO:0000256" key="3">
    <source>
        <dbReference type="ARBA" id="ARBA00022679"/>
    </source>
</evidence>
<dbReference type="SUPFAM" id="SSF50486">
    <property type="entry name" value="FMT C-terminal domain-like"/>
    <property type="match status" value="1"/>
</dbReference>
<evidence type="ECO:0000256" key="5">
    <source>
        <dbReference type="HAMAP-Rule" id="MF_00182"/>
    </source>
</evidence>
<evidence type="ECO:0000256" key="2">
    <source>
        <dbReference type="ARBA" id="ARBA00012261"/>
    </source>
</evidence>
<dbReference type="CDD" id="cd08646">
    <property type="entry name" value="FMT_core_Met-tRNA-FMT_N"/>
    <property type="match status" value="1"/>
</dbReference>
<protein>
    <recommendedName>
        <fullName evidence="2 5">Methionyl-tRNA formyltransferase</fullName>
        <ecNumber evidence="2 5">2.1.2.9</ecNumber>
    </recommendedName>
</protein>
<evidence type="ECO:0000259" key="7">
    <source>
        <dbReference type="Pfam" id="PF02911"/>
    </source>
</evidence>
<dbReference type="InterPro" id="IPR011034">
    <property type="entry name" value="Formyl_transferase-like_C_sf"/>
</dbReference>
<keyword evidence="4 5" id="KW-0648">Protein biosynthesis</keyword>
<proteinExistence type="inferred from homology"/>
<evidence type="ECO:0000256" key="4">
    <source>
        <dbReference type="ARBA" id="ARBA00022917"/>
    </source>
</evidence>
<comment type="catalytic activity">
    <reaction evidence="5">
        <text>L-methionyl-tRNA(fMet) + (6R)-10-formyltetrahydrofolate = N-formyl-L-methionyl-tRNA(fMet) + (6S)-5,6,7,8-tetrahydrofolate + H(+)</text>
        <dbReference type="Rhea" id="RHEA:24380"/>
        <dbReference type="Rhea" id="RHEA-COMP:9952"/>
        <dbReference type="Rhea" id="RHEA-COMP:9953"/>
        <dbReference type="ChEBI" id="CHEBI:15378"/>
        <dbReference type="ChEBI" id="CHEBI:57453"/>
        <dbReference type="ChEBI" id="CHEBI:78530"/>
        <dbReference type="ChEBI" id="CHEBI:78844"/>
        <dbReference type="ChEBI" id="CHEBI:195366"/>
        <dbReference type="EC" id="2.1.2.9"/>
    </reaction>
</comment>
<dbReference type="GO" id="GO:0004479">
    <property type="term" value="F:methionyl-tRNA formyltransferase activity"/>
    <property type="evidence" value="ECO:0007669"/>
    <property type="project" value="UniProtKB-UniRule"/>
</dbReference>
<dbReference type="GO" id="GO:0005829">
    <property type="term" value="C:cytosol"/>
    <property type="evidence" value="ECO:0007669"/>
    <property type="project" value="TreeGrafter"/>
</dbReference>
<comment type="similarity">
    <text evidence="1 5">Belongs to the Fmt family.</text>
</comment>
<name>A0A329MKC7_9BACL</name>
<evidence type="ECO:0000256" key="1">
    <source>
        <dbReference type="ARBA" id="ARBA00010699"/>
    </source>
</evidence>
<feature type="domain" description="Formyl transferase N-terminal" evidence="6">
    <location>
        <begin position="1"/>
        <end position="179"/>
    </location>
</feature>
<dbReference type="PANTHER" id="PTHR11138">
    <property type="entry name" value="METHIONYL-TRNA FORMYLTRANSFERASE"/>
    <property type="match status" value="1"/>
</dbReference>
<dbReference type="OrthoDB" id="9802815at2"/>
<dbReference type="RefSeq" id="WP_113032455.1">
    <property type="nucleotide sequence ID" value="NZ_QMFB01000010.1"/>
</dbReference>
<comment type="function">
    <text evidence="5">Attaches a formyl group to the free amino group of methionyl-tRNA(fMet). The formyl group appears to play a dual role in the initiator identity of N-formylmethionyl-tRNA by promoting its recognition by IF2 and preventing the misappropriation of this tRNA by the elongation apparatus.</text>
</comment>
<dbReference type="InterPro" id="IPR001555">
    <property type="entry name" value="GART_AS"/>
</dbReference>
<dbReference type="EC" id="2.1.2.9" evidence="2 5"/>
<dbReference type="PANTHER" id="PTHR11138:SF5">
    <property type="entry name" value="METHIONYL-TRNA FORMYLTRANSFERASE, MITOCHONDRIAL"/>
    <property type="match status" value="1"/>
</dbReference>
<evidence type="ECO:0000313" key="8">
    <source>
        <dbReference type="EMBL" id="RAV20028.1"/>
    </source>
</evidence>
<dbReference type="FunFam" id="3.40.50.12230:FF:000001">
    <property type="entry name" value="Methionyl-tRNA formyltransferase"/>
    <property type="match status" value="1"/>
</dbReference>
<sequence length="317" mass="33676">MKVVFMGTPDFAVPALNVLLAEGYDVVAVVSQPDRPKGRKRILTPPPVKVEAEKHGIPVLQPEKMRSPESVAALAAFEPDLIVTAAYGQILPKSVLALPKHGCINVHASLLPKYRGGAPIQHSILKGEAVTGVTIMYMAEGLDTGDMLAVTEVPITDEDTGGSMFEKLSAAGAELLKRTLPELLSGKLQAVPQNHAEATIAPNIKREDELLRWDKTAIELFNQIRGLNPWPVAFTTLNGEVFKVWSSLKPSEASQGQAGKADAVPGTVLQLSDAGMEVQTGGGTLWLTVVQPAGKKAMDVAQFRRGAALPSGTVLGQ</sequence>
<dbReference type="Gene3D" id="3.40.50.12230">
    <property type="match status" value="1"/>
</dbReference>